<keyword evidence="7" id="KW-0630">Potassium</keyword>
<evidence type="ECO:0000313" key="15">
    <source>
        <dbReference type="Proteomes" id="UP000429232"/>
    </source>
</evidence>
<evidence type="ECO:0000256" key="3">
    <source>
        <dbReference type="ARBA" id="ARBA00022448"/>
    </source>
</evidence>
<sequence length="228" mass="26664">MDITEEQQEIKKEFQLERVILFSDAIFAIIVTIMVIDIKLPEEARNLANSEIPHEFLRLFIKLMAYAASFFLVANFWMRHLKIFSFLRDYNKGLVIFNLLFLFAVSLFPFAVSLITGSFKMHSPIFTWGVNIYIGVILSSLMTQTLLTWYMVTNKAKLCINNNNIDRILQWKAQRVNLYLVPFIGLLVLFFNYFDMQPIFSLYSAALIGVVNARLRRVYYPKIKTKSD</sequence>
<keyword evidence="10 13" id="KW-0472">Membrane</keyword>
<dbReference type="InterPro" id="IPR010617">
    <property type="entry name" value="TMEM175-like"/>
</dbReference>
<evidence type="ECO:0000256" key="9">
    <source>
        <dbReference type="ARBA" id="ARBA00023065"/>
    </source>
</evidence>
<dbReference type="RefSeq" id="WP_198173610.1">
    <property type="nucleotide sequence ID" value="NZ_CP066775.1"/>
</dbReference>
<evidence type="ECO:0000256" key="6">
    <source>
        <dbReference type="ARBA" id="ARBA00022826"/>
    </source>
</evidence>
<keyword evidence="3" id="KW-0813">Transport</keyword>
<evidence type="ECO:0000256" key="8">
    <source>
        <dbReference type="ARBA" id="ARBA00022989"/>
    </source>
</evidence>
<dbReference type="EMBL" id="CP066775">
    <property type="protein sequence ID" value="QQL50810.1"/>
    <property type="molecule type" value="Genomic_DNA"/>
</dbReference>
<keyword evidence="5 13" id="KW-0812">Transmembrane</keyword>
<comment type="subcellular location">
    <subcellularLocation>
        <location evidence="1">Membrane</location>
        <topology evidence="1">Multi-pass membrane protein</topology>
    </subcellularLocation>
</comment>
<accession>A0A7T7FCV9</accession>
<protein>
    <submittedName>
        <fullName evidence="14">DUF1211 domain-containing protein</fullName>
    </submittedName>
</protein>
<dbReference type="GO" id="GO:0016020">
    <property type="term" value="C:membrane"/>
    <property type="evidence" value="ECO:0007669"/>
    <property type="project" value="UniProtKB-SubCell"/>
</dbReference>
<evidence type="ECO:0000256" key="13">
    <source>
        <dbReference type="SAM" id="Phobius"/>
    </source>
</evidence>
<dbReference type="PANTHER" id="PTHR31462">
    <property type="entry name" value="ENDOSOMAL/LYSOSOMAL POTASSIUM CHANNEL TMEM175"/>
    <property type="match status" value="1"/>
</dbReference>
<evidence type="ECO:0000256" key="1">
    <source>
        <dbReference type="ARBA" id="ARBA00004141"/>
    </source>
</evidence>
<keyword evidence="15" id="KW-1185">Reference proteome</keyword>
<evidence type="ECO:0000256" key="10">
    <source>
        <dbReference type="ARBA" id="ARBA00023136"/>
    </source>
</evidence>
<feature type="transmembrane region" description="Helical" evidence="13">
    <location>
        <begin position="90"/>
        <end position="112"/>
    </location>
</feature>
<dbReference type="GO" id="GO:0005267">
    <property type="term" value="F:potassium channel activity"/>
    <property type="evidence" value="ECO:0007669"/>
    <property type="project" value="UniProtKB-KW"/>
</dbReference>
<dbReference type="GO" id="GO:0015252">
    <property type="term" value="F:proton channel activity"/>
    <property type="evidence" value="ECO:0007669"/>
    <property type="project" value="InterPro"/>
</dbReference>
<keyword evidence="6" id="KW-0631">Potassium channel</keyword>
<dbReference type="KEGG" id="mgik:GO620_004955"/>
<feature type="transmembrane region" description="Helical" evidence="13">
    <location>
        <begin position="19"/>
        <end position="36"/>
    </location>
</feature>
<keyword evidence="8 13" id="KW-1133">Transmembrane helix</keyword>
<keyword evidence="4" id="KW-0633">Potassium transport</keyword>
<dbReference type="Proteomes" id="UP000429232">
    <property type="component" value="Chromosome"/>
</dbReference>
<proteinExistence type="inferred from homology"/>
<keyword evidence="9" id="KW-0406">Ion transport</keyword>
<keyword evidence="11" id="KW-0407">Ion channel</keyword>
<name>A0A7T7FCV9_9SPHI</name>
<feature type="transmembrane region" description="Helical" evidence="13">
    <location>
        <begin position="200"/>
        <end position="219"/>
    </location>
</feature>
<evidence type="ECO:0000256" key="7">
    <source>
        <dbReference type="ARBA" id="ARBA00022958"/>
    </source>
</evidence>
<comment type="catalytic activity">
    <reaction evidence="12">
        <text>K(+)(in) = K(+)(out)</text>
        <dbReference type="Rhea" id="RHEA:29463"/>
        <dbReference type="ChEBI" id="CHEBI:29103"/>
    </reaction>
</comment>
<dbReference type="Pfam" id="PF06736">
    <property type="entry name" value="TMEM175"/>
    <property type="match status" value="1"/>
</dbReference>
<evidence type="ECO:0000256" key="5">
    <source>
        <dbReference type="ARBA" id="ARBA00022692"/>
    </source>
</evidence>
<feature type="transmembrane region" description="Helical" evidence="13">
    <location>
        <begin position="176"/>
        <end position="194"/>
    </location>
</feature>
<evidence type="ECO:0000313" key="14">
    <source>
        <dbReference type="EMBL" id="QQL50810.1"/>
    </source>
</evidence>
<reference evidence="14 15" key="1">
    <citation type="submission" date="2020-12" db="EMBL/GenBank/DDBJ databases">
        <title>HMF7856_wgs.fasta genome submission.</title>
        <authorList>
            <person name="Kang H."/>
            <person name="Kim H."/>
            <person name="Joh K."/>
        </authorList>
    </citation>
    <scope>NUCLEOTIDE SEQUENCE [LARGE SCALE GENOMIC DNA]</scope>
    <source>
        <strain evidence="14 15">HMF7856</strain>
    </source>
</reference>
<evidence type="ECO:0000256" key="11">
    <source>
        <dbReference type="ARBA" id="ARBA00023303"/>
    </source>
</evidence>
<comment type="similarity">
    <text evidence="2">Belongs to the TMEM175 family.</text>
</comment>
<feature type="transmembrane region" description="Helical" evidence="13">
    <location>
        <begin position="132"/>
        <end position="152"/>
    </location>
</feature>
<gene>
    <name evidence="14" type="ORF">GO620_004955</name>
</gene>
<evidence type="ECO:0000256" key="12">
    <source>
        <dbReference type="ARBA" id="ARBA00034430"/>
    </source>
</evidence>
<evidence type="ECO:0000256" key="2">
    <source>
        <dbReference type="ARBA" id="ARBA00006920"/>
    </source>
</evidence>
<dbReference type="PANTHER" id="PTHR31462:SF5">
    <property type="entry name" value="ENDOSOMAL_LYSOSOMAL PROTON CHANNEL TMEM175"/>
    <property type="match status" value="1"/>
</dbReference>
<evidence type="ECO:0000256" key="4">
    <source>
        <dbReference type="ARBA" id="ARBA00022538"/>
    </source>
</evidence>
<dbReference type="AlphaFoldDB" id="A0A7T7FCV9"/>
<organism evidence="14 15">
    <name type="scientific">Mucilaginibacter ginkgonis</name>
    <dbReference type="NCBI Taxonomy" id="2682091"/>
    <lineage>
        <taxon>Bacteria</taxon>
        <taxon>Pseudomonadati</taxon>
        <taxon>Bacteroidota</taxon>
        <taxon>Sphingobacteriia</taxon>
        <taxon>Sphingobacteriales</taxon>
        <taxon>Sphingobacteriaceae</taxon>
        <taxon>Mucilaginibacter</taxon>
    </lineage>
</organism>
<feature type="transmembrane region" description="Helical" evidence="13">
    <location>
        <begin position="56"/>
        <end position="78"/>
    </location>
</feature>